<organism evidence="7 8">
    <name type="scientific">Parascaris equorum</name>
    <name type="common">Equine roundworm</name>
    <dbReference type="NCBI Taxonomy" id="6256"/>
    <lineage>
        <taxon>Eukaryota</taxon>
        <taxon>Metazoa</taxon>
        <taxon>Ecdysozoa</taxon>
        <taxon>Nematoda</taxon>
        <taxon>Chromadorea</taxon>
        <taxon>Rhabditida</taxon>
        <taxon>Spirurina</taxon>
        <taxon>Ascaridomorpha</taxon>
        <taxon>Ascaridoidea</taxon>
        <taxon>Ascarididae</taxon>
        <taxon>Parascaris</taxon>
    </lineage>
</organism>
<dbReference type="CDD" id="cd06183">
    <property type="entry name" value="cyt_b5_reduct_like"/>
    <property type="match status" value="1"/>
</dbReference>
<feature type="binding site" evidence="5">
    <location>
        <position position="110"/>
    </location>
    <ligand>
        <name>FAD</name>
        <dbReference type="ChEBI" id="CHEBI:57692"/>
    </ligand>
</feature>
<dbReference type="GO" id="GO:0005739">
    <property type="term" value="C:mitochondrion"/>
    <property type="evidence" value="ECO:0007669"/>
    <property type="project" value="TreeGrafter"/>
</dbReference>
<keyword evidence="2 5" id="KW-0285">Flavoprotein</keyword>
<protein>
    <submittedName>
        <fullName evidence="8">FAD-binding FR-type domain-containing protein</fullName>
    </submittedName>
</protein>
<dbReference type="FunFam" id="2.40.30.10:FF:000021">
    <property type="entry name" value="NADH-cytochrome b5 reductase"/>
    <property type="match status" value="1"/>
</dbReference>
<feature type="domain" description="FAD-binding FR-type" evidence="6">
    <location>
        <begin position="36"/>
        <end position="112"/>
    </location>
</feature>
<keyword evidence="3 5" id="KW-0274">FAD</keyword>
<feature type="binding site" evidence="5">
    <location>
        <position position="90"/>
    </location>
    <ligand>
        <name>FAD</name>
        <dbReference type="ChEBI" id="CHEBI:57692"/>
    </ligand>
</feature>
<feature type="binding site" evidence="5">
    <location>
        <position position="89"/>
    </location>
    <ligand>
        <name>FAD</name>
        <dbReference type="ChEBI" id="CHEBI:57692"/>
    </ligand>
</feature>
<evidence type="ECO:0000256" key="2">
    <source>
        <dbReference type="ARBA" id="ARBA00022630"/>
    </source>
</evidence>
<dbReference type="InterPro" id="IPR008333">
    <property type="entry name" value="Cbr1-like_FAD-bd_dom"/>
</dbReference>
<accession>A0A914RBM1</accession>
<dbReference type="PANTHER" id="PTHR19370">
    <property type="entry name" value="NADH-CYTOCHROME B5 REDUCTASE"/>
    <property type="match status" value="1"/>
</dbReference>
<evidence type="ECO:0000256" key="4">
    <source>
        <dbReference type="ARBA" id="ARBA00023002"/>
    </source>
</evidence>
<feature type="binding site" evidence="5">
    <location>
        <position position="88"/>
    </location>
    <ligand>
        <name>FAD</name>
        <dbReference type="ChEBI" id="CHEBI:57692"/>
    </ligand>
</feature>
<name>A0A914RBM1_PAREQ</name>
<dbReference type="GO" id="GO:0071949">
    <property type="term" value="F:FAD binding"/>
    <property type="evidence" value="ECO:0007669"/>
    <property type="project" value="TreeGrafter"/>
</dbReference>
<feature type="binding site" evidence="5">
    <location>
        <position position="107"/>
    </location>
    <ligand>
        <name>FAD</name>
        <dbReference type="ChEBI" id="CHEBI:57692"/>
    </ligand>
</feature>
<evidence type="ECO:0000256" key="3">
    <source>
        <dbReference type="ARBA" id="ARBA00022827"/>
    </source>
</evidence>
<dbReference type="GO" id="GO:0016491">
    <property type="term" value="F:oxidoreductase activity"/>
    <property type="evidence" value="ECO:0007669"/>
    <property type="project" value="UniProtKB-KW"/>
</dbReference>
<dbReference type="Gene3D" id="2.40.30.10">
    <property type="entry name" value="Translation factors"/>
    <property type="match status" value="1"/>
</dbReference>
<proteinExistence type="predicted"/>
<evidence type="ECO:0000313" key="7">
    <source>
        <dbReference type="Proteomes" id="UP000887564"/>
    </source>
</evidence>
<dbReference type="SUPFAM" id="SSF63380">
    <property type="entry name" value="Riboflavin synthase domain-like"/>
    <property type="match status" value="1"/>
</dbReference>
<dbReference type="Proteomes" id="UP000887564">
    <property type="component" value="Unplaced"/>
</dbReference>
<reference evidence="8" key="1">
    <citation type="submission" date="2022-11" db="UniProtKB">
        <authorList>
            <consortium name="WormBaseParasite"/>
        </authorList>
    </citation>
    <scope>IDENTIFICATION</scope>
</reference>
<dbReference type="AlphaFoldDB" id="A0A914RBM1"/>
<dbReference type="Pfam" id="PF00970">
    <property type="entry name" value="FAD_binding_6"/>
    <property type="match status" value="1"/>
</dbReference>
<sequence>FQLFHPFLNCFGPNCCLPLYLLIFLQKKNVTLLDPEAKYALPLLSKEIVSHDTRRFRFKLPSEKHVLGLPIGQHIYLSAKVDGKLTVRPYTPISSDDDCGFVELMVKVYFKN</sequence>
<evidence type="ECO:0000313" key="8">
    <source>
        <dbReference type="WBParaSite" id="PEQ_0000212001-mRNA-1"/>
    </source>
</evidence>
<dbReference type="WBParaSite" id="PEQ_0000212001-mRNA-1">
    <property type="protein sequence ID" value="PEQ_0000212001-mRNA-1"/>
    <property type="gene ID" value="PEQ_0000212001"/>
</dbReference>
<evidence type="ECO:0000256" key="5">
    <source>
        <dbReference type="PIRSR" id="PIRSR601834-1"/>
    </source>
</evidence>
<dbReference type="PROSITE" id="PS51384">
    <property type="entry name" value="FAD_FR"/>
    <property type="match status" value="1"/>
</dbReference>
<evidence type="ECO:0000256" key="1">
    <source>
        <dbReference type="ARBA" id="ARBA00001974"/>
    </source>
</evidence>
<dbReference type="InterPro" id="IPR017927">
    <property type="entry name" value="FAD-bd_FR_type"/>
</dbReference>
<dbReference type="InterPro" id="IPR017938">
    <property type="entry name" value="Riboflavin_synthase-like_b-brl"/>
</dbReference>
<dbReference type="PRINTS" id="PR00406">
    <property type="entry name" value="CYTB5RDTASE"/>
</dbReference>
<keyword evidence="4" id="KW-0560">Oxidoreductase</keyword>
<dbReference type="InterPro" id="IPR001834">
    <property type="entry name" value="CBR-like"/>
</dbReference>
<evidence type="ECO:0000259" key="6">
    <source>
        <dbReference type="PROSITE" id="PS51384"/>
    </source>
</evidence>
<comment type="cofactor">
    <cofactor evidence="1 5">
        <name>FAD</name>
        <dbReference type="ChEBI" id="CHEBI:57692"/>
    </cofactor>
</comment>
<dbReference type="PANTHER" id="PTHR19370:SF185">
    <property type="entry name" value="NADH-CYTOCHROME B5 REDUCTASE"/>
    <property type="match status" value="1"/>
</dbReference>
<keyword evidence="7" id="KW-1185">Reference proteome</keyword>